<reference evidence="2" key="1">
    <citation type="journal article" date="2022" name="bioRxiv">
        <title>Sequencing and chromosome-scale assembly of the giantPleurodeles waltlgenome.</title>
        <authorList>
            <person name="Brown T."/>
            <person name="Elewa A."/>
            <person name="Iarovenko S."/>
            <person name="Subramanian E."/>
            <person name="Araus A.J."/>
            <person name="Petzold A."/>
            <person name="Susuki M."/>
            <person name="Suzuki K.-i.T."/>
            <person name="Hayashi T."/>
            <person name="Toyoda A."/>
            <person name="Oliveira C."/>
            <person name="Osipova E."/>
            <person name="Leigh N.D."/>
            <person name="Simon A."/>
            <person name="Yun M.H."/>
        </authorList>
    </citation>
    <scope>NUCLEOTIDE SEQUENCE</scope>
    <source>
        <strain evidence="2">20211129_DDA</strain>
        <tissue evidence="2">Liver</tissue>
    </source>
</reference>
<protein>
    <recommendedName>
        <fullName evidence="4">Secreted protein</fullName>
    </recommendedName>
</protein>
<sequence>MLSPVLALTVSSSALLSLMLLQLMASSTGATEDGAMVIDEVIFLKTFLVDCTVVERMLDGIIVVKTRGNTNINMGDTTDENVDMAVVAVTTDAVVNEDVDNGVIDKKQSAHIKDEKANLYHTVCSYPVTVSFFSTVTIISGNRMDLHSTEAQLLSITIRLKKARAEGRFTDLAMVRLKV</sequence>
<evidence type="ECO:0000313" key="3">
    <source>
        <dbReference type="Proteomes" id="UP001066276"/>
    </source>
</evidence>
<proteinExistence type="predicted"/>
<accession>A0AAV7U554</accession>
<evidence type="ECO:0000256" key="1">
    <source>
        <dbReference type="SAM" id="SignalP"/>
    </source>
</evidence>
<keyword evidence="3" id="KW-1185">Reference proteome</keyword>
<feature type="chain" id="PRO_5043529657" description="Secreted protein" evidence="1">
    <location>
        <begin position="31"/>
        <end position="179"/>
    </location>
</feature>
<gene>
    <name evidence="2" type="ORF">NDU88_000848</name>
</gene>
<keyword evidence="1" id="KW-0732">Signal</keyword>
<comment type="caution">
    <text evidence="2">The sequence shown here is derived from an EMBL/GenBank/DDBJ whole genome shotgun (WGS) entry which is preliminary data.</text>
</comment>
<dbReference type="Proteomes" id="UP001066276">
    <property type="component" value="Chromosome 3_1"/>
</dbReference>
<name>A0AAV7U554_PLEWA</name>
<dbReference type="EMBL" id="JANPWB010000005">
    <property type="protein sequence ID" value="KAJ1184038.1"/>
    <property type="molecule type" value="Genomic_DNA"/>
</dbReference>
<organism evidence="2 3">
    <name type="scientific">Pleurodeles waltl</name>
    <name type="common">Iberian ribbed newt</name>
    <dbReference type="NCBI Taxonomy" id="8319"/>
    <lineage>
        <taxon>Eukaryota</taxon>
        <taxon>Metazoa</taxon>
        <taxon>Chordata</taxon>
        <taxon>Craniata</taxon>
        <taxon>Vertebrata</taxon>
        <taxon>Euteleostomi</taxon>
        <taxon>Amphibia</taxon>
        <taxon>Batrachia</taxon>
        <taxon>Caudata</taxon>
        <taxon>Salamandroidea</taxon>
        <taxon>Salamandridae</taxon>
        <taxon>Pleurodelinae</taxon>
        <taxon>Pleurodeles</taxon>
    </lineage>
</organism>
<feature type="signal peptide" evidence="1">
    <location>
        <begin position="1"/>
        <end position="30"/>
    </location>
</feature>
<evidence type="ECO:0000313" key="2">
    <source>
        <dbReference type="EMBL" id="KAJ1184038.1"/>
    </source>
</evidence>
<evidence type="ECO:0008006" key="4">
    <source>
        <dbReference type="Google" id="ProtNLM"/>
    </source>
</evidence>
<dbReference type="AlphaFoldDB" id="A0AAV7U554"/>